<organism evidence="2 3">
    <name type="scientific">Emericellopsis atlantica</name>
    <dbReference type="NCBI Taxonomy" id="2614577"/>
    <lineage>
        <taxon>Eukaryota</taxon>
        <taxon>Fungi</taxon>
        <taxon>Dikarya</taxon>
        <taxon>Ascomycota</taxon>
        <taxon>Pezizomycotina</taxon>
        <taxon>Sordariomycetes</taxon>
        <taxon>Hypocreomycetidae</taxon>
        <taxon>Hypocreales</taxon>
        <taxon>Bionectriaceae</taxon>
        <taxon>Emericellopsis</taxon>
    </lineage>
</organism>
<feature type="region of interest" description="Disordered" evidence="1">
    <location>
        <begin position="1"/>
        <end position="196"/>
    </location>
</feature>
<feature type="compositionally biased region" description="Low complexity" evidence="1">
    <location>
        <begin position="348"/>
        <end position="367"/>
    </location>
</feature>
<feature type="compositionally biased region" description="Low complexity" evidence="1">
    <location>
        <begin position="374"/>
        <end position="386"/>
    </location>
</feature>
<evidence type="ECO:0000256" key="1">
    <source>
        <dbReference type="SAM" id="MobiDB-lite"/>
    </source>
</evidence>
<dbReference type="RefSeq" id="XP_046116999.1">
    <property type="nucleotide sequence ID" value="XM_046257926.1"/>
</dbReference>
<feature type="region of interest" description="Disordered" evidence="1">
    <location>
        <begin position="339"/>
        <end position="386"/>
    </location>
</feature>
<evidence type="ECO:0000313" key="2">
    <source>
        <dbReference type="EMBL" id="KAG9253075.1"/>
    </source>
</evidence>
<evidence type="ECO:0000313" key="3">
    <source>
        <dbReference type="Proteomes" id="UP000887229"/>
    </source>
</evidence>
<protein>
    <submittedName>
        <fullName evidence="2">Uncharacterized protein</fullName>
    </submittedName>
</protein>
<name>A0A9P7ZJB9_9HYPO</name>
<feature type="region of interest" description="Disordered" evidence="1">
    <location>
        <begin position="215"/>
        <end position="239"/>
    </location>
</feature>
<keyword evidence="3" id="KW-1185">Reference proteome</keyword>
<accession>A0A9P7ZJB9</accession>
<dbReference type="Proteomes" id="UP000887229">
    <property type="component" value="Unassembled WGS sequence"/>
</dbReference>
<reference evidence="2" key="1">
    <citation type="journal article" date="2021" name="IMA Fungus">
        <title>Genomic characterization of three marine fungi, including Emericellopsis atlantica sp. nov. with signatures of a generalist lifestyle and marine biomass degradation.</title>
        <authorList>
            <person name="Hagestad O.C."/>
            <person name="Hou L."/>
            <person name="Andersen J.H."/>
            <person name="Hansen E.H."/>
            <person name="Altermark B."/>
            <person name="Li C."/>
            <person name="Kuhnert E."/>
            <person name="Cox R.J."/>
            <person name="Crous P.W."/>
            <person name="Spatafora J.W."/>
            <person name="Lail K."/>
            <person name="Amirebrahimi M."/>
            <person name="Lipzen A."/>
            <person name="Pangilinan J."/>
            <person name="Andreopoulos W."/>
            <person name="Hayes R.D."/>
            <person name="Ng V."/>
            <person name="Grigoriev I.V."/>
            <person name="Jackson S.A."/>
            <person name="Sutton T.D.S."/>
            <person name="Dobson A.D.W."/>
            <person name="Rama T."/>
        </authorList>
    </citation>
    <scope>NUCLEOTIDE SEQUENCE</scope>
    <source>
        <strain evidence="2">TS7</strain>
    </source>
</reference>
<feature type="compositionally biased region" description="Low complexity" evidence="1">
    <location>
        <begin position="61"/>
        <end position="187"/>
    </location>
</feature>
<dbReference type="GeneID" id="70288829"/>
<dbReference type="AlphaFoldDB" id="A0A9P7ZJB9"/>
<dbReference type="EMBL" id="MU251259">
    <property type="protein sequence ID" value="KAG9253075.1"/>
    <property type="molecule type" value="Genomic_DNA"/>
</dbReference>
<gene>
    <name evidence="2" type="ORF">F5Z01DRAFT_173857</name>
</gene>
<feature type="compositionally biased region" description="Low complexity" evidence="1">
    <location>
        <begin position="1"/>
        <end position="34"/>
    </location>
</feature>
<proteinExistence type="predicted"/>
<comment type="caution">
    <text evidence="2">The sequence shown here is derived from an EMBL/GenBank/DDBJ whole genome shotgun (WGS) entry which is preliminary data.</text>
</comment>
<sequence>MPPLSRSSRSVTSGQSSGGTSSHRSSSRAPSASRSSRDTSPHRGSSRAPSVSRSSRDTSPRRSSGGTSSHRSSSRAPSVSRSSAVTSSDRGSATPSVSQSSAVTSSSRSSSRAPSVSRSSGGTPSHRSSSRPPSASRISAVTSSSVTSSRAPSTSRSSAVTSSDRGSRDTSSGRSSSSRVSSASGSSEATLRAESVLPDRTRLSTISEWIEDGPMRADAIVPRPATDYDPEPSRSSGTCLACSRNQPRVSLSTEPHRRNWLPANVARLILDRIRELDAQGRRVVRVEAARQDTQCCCGRCLVFCFNTWCPGCMEDLETLHIPYWVLLAMDDFGSCESRSSRYGDGGSRIESTTGSSRYGSSGSRLGSVSGGSCVGSETSCSLLRPE</sequence>